<dbReference type="Pfam" id="PF20365">
    <property type="entry name" value="DUF6660"/>
    <property type="match status" value="1"/>
</dbReference>
<organism evidence="2 3">
    <name type="scientific">Lacibacter cauensis</name>
    <dbReference type="NCBI Taxonomy" id="510947"/>
    <lineage>
        <taxon>Bacteria</taxon>
        <taxon>Pseudomonadati</taxon>
        <taxon>Bacteroidota</taxon>
        <taxon>Chitinophagia</taxon>
        <taxon>Chitinophagales</taxon>
        <taxon>Chitinophagaceae</taxon>
        <taxon>Lacibacter</taxon>
    </lineage>
</organism>
<name>A0A562S8L6_9BACT</name>
<dbReference type="OrthoDB" id="997115at2"/>
<dbReference type="EMBL" id="VLLE01000009">
    <property type="protein sequence ID" value="TWI77678.1"/>
    <property type="molecule type" value="Genomic_DNA"/>
</dbReference>
<feature type="signal peptide" evidence="1">
    <location>
        <begin position="1"/>
        <end position="21"/>
    </location>
</feature>
<evidence type="ECO:0000256" key="1">
    <source>
        <dbReference type="SAM" id="SignalP"/>
    </source>
</evidence>
<evidence type="ECO:0000313" key="2">
    <source>
        <dbReference type="EMBL" id="TWI77678.1"/>
    </source>
</evidence>
<keyword evidence="1" id="KW-0732">Signal</keyword>
<comment type="caution">
    <text evidence="2">The sequence shown here is derived from an EMBL/GenBank/DDBJ whole genome shotgun (WGS) entry which is preliminary data.</text>
</comment>
<dbReference type="AlphaFoldDB" id="A0A562S8L6"/>
<evidence type="ECO:0000313" key="3">
    <source>
        <dbReference type="Proteomes" id="UP000316167"/>
    </source>
</evidence>
<feature type="chain" id="PRO_5021723993" evidence="1">
    <location>
        <begin position="22"/>
        <end position="106"/>
    </location>
</feature>
<dbReference type="Proteomes" id="UP000316167">
    <property type="component" value="Unassembled WGS sequence"/>
</dbReference>
<accession>A0A562S8L6</accession>
<protein>
    <submittedName>
        <fullName evidence="2">Uncharacterized protein</fullName>
    </submittedName>
</protein>
<proteinExistence type="predicted"/>
<keyword evidence="3" id="KW-1185">Reference proteome</keyword>
<dbReference type="RefSeq" id="WP_144888728.1">
    <property type="nucleotide sequence ID" value="NZ_VLLE01000009.1"/>
</dbReference>
<reference evidence="2 3" key="1">
    <citation type="journal article" date="2015" name="Stand. Genomic Sci.">
        <title>Genomic Encyclopedia of Bacterial and Archaeal Type Strains, Phase III: the genomes of soil and plant-associated and newly described type strains.</title>
        <authorList>
            <person name="Whitman W.B."/>
            <person name="Woyke T."/>
            <person name="Klenk H.P."/>
            <person name="Zhou Y."/>
            <person name="Lilburn T.G."/>
            <person name="Beck B.J."/>
            <person name="De Vos P."/>
            <person name="Vandamme P."/>
            <person name="Eisen J.A."/>
            <person name="Garrity G."/>
            <person name="Hugenholtz P."/>
            <person name="Kyrpides N.C."/>
        </authorList>
    </citation>
    <scope>NUCLEOTIDE SEQUENCE [LARGE SCALE GENOMIC DNA]</scope>
    <source>
        <strain evidence="2 3">CGMCC 1.7271</strain>
    </source>
</reference>
<dbReference type="InterPro" id="IPR046601">
    <property type="entry name" value="DUF6660"/>
</dbReference>
<gene>
    <name evidence="2" type="ORF">IQ13_4277</name>
</gene>
<sequence>MKFLFFFLGFFLLYLSCLPCSDSTECDAKSEVKVSASSNHQEHNHSKEACTPFCTCSCCAASAFYNPLNKVQVAKIGFQSEKFPLYNENFNSEVSYSIWQPPKITA</sequence>